<dbReference type="OMA" id="IIMASEN"/>
<evidence type="ECO:0000256" key="1">
    <source>
        <dbReference type="SAM" id="MobiDB-lite"/>
    </source>
</evidence>
<dbReference type="InterPro" id="IPR017451">
    <property type="entry name" value="F-box-assoc_interact_dom"/>
</dbReference>
<dbReference type="Proteomes" id="UP000238479">
    <property type="component" value="Chromosome 5"/>
</dbReference>
<dbReference type="AlphaFoldDB" id="A0A2P6Q8Y9"/>
<gene>
    <name evidence="3" type="ORF">RchiOBHm_Chr5g0026871</name>
</gene>
<sequence>MSSEVGMPNLSDDMFEEILSRLPVKSLCRLKCVSKSWLHLIAKPHFIDTQLNRTQKHKVIFGTTASLSSLDPEAAIDDDNMPPSSLDFPLKGKPGTRLEMVGLSNGLACIMPQPDALFIFNPSTGESMRVPERVLTKKQKKRKSTVLHGFGYAPSIKDYRMVKIILDDGVVLMFSLTNKSWKRVENIPDEYDLCSWRKWDPLNGAFHWLLEDMGDEDPPFIAAFDLADGKFSNLPLPESFDGDYKYFTTGILGGCLCLLESYPFGFEFSCWVMEKYGVKESWTRIRFVCQNSGFLISVMPICYWKKTKELLAIIDYCHLVRLTNPTDGTYYVGPVNKDRFDHPIPIYLSSWLHVYVESLASPRLISTRKKKKKRNKKKMRQDGGPAVRQR</sequence>
<dbReference type="SUPFAM" id="SSF81383">
    <property type="entry name" value="F-box domain"/>
    <property type="match status" value="1"/>
</dbReference>
<dbReference type="SMART" id="SM00256">
    <property type="entry name" value="FBOX"/>
    <property type="match status" value="1"/>
</dbReference>
<dbReference type="InterPro" id="IPR050796">
    <property type="entry name" value="SCF_F-box_component"/>
</dbReference>
<dbReference type="PANTHER" id="PTHR31672:SF13">
    <property type="entry name" value="F-BOX PROTEIN CPR30-LIKE"/>
    <property type="match status" value="1"/>
</dbReference>
<dbReference type="Pfam" id="PF07734">
    <property type="entry name" value="FBA_1"/>
    <property type="match status" value="1"/>
</dbReference>
<dbReference type="EMBL" id="PDCK01000043">
    <property type="protein sequence ID" value="PRQ30645.1"/>
    <property type="molecule type" value="Genomic_DNA"/>
</dbReference>
<feature type="region of interest" description="Disordered" evidence="1">
    <location>
        <begin position="367"/>
        <end position="390"/>
    </location>
</feature>
<dbReference type="InterPro" id="IPR001810">
    <property type="entry name" value="F-box_dom"/>
</dbReference>
<feature type="domain" description="F-box" evidence="2">
    <location>
        <begin position="10"/>
        <end position="49"/>
    </location>
</feature>
<comment type="caution">
    <text evidence="3">The sequence shown here is derived from an EMBL/GenBank/DDBJ whole genome shotgun (WGS) entry which is preliminary data.</text>
</comment>
<dbReference type="PANTHER" id="PTHR31672">
    <property type="entry name" value="BNACNNG10540D PROTEIN"/>
    <property type="match status" value="1"/>
</dbReference>
<name>A0A2P6Q8Y9_ROSCH</name>
<dbReference type="InterPro" id="IPR006527">
    <property type="entry name" value="F-box-assoc_dom_typ1"/>
</dbReference>
<dbReference type="CDD" id="cd22157">
    <property type="entry name" value="F-box_AtFBW1-like"/>
    <property type="match status" value="1"/>
</dbReference>
<dbReference type="Gramene" id="PRQ30645">
    <property type="protein sequence ID" value="PRQ30645"/>
    <property type="gene ID" value="RchiOBHm_Chr5g0026871"/>
</dbReference>
<evidence type="ECO:0000313" key="3">
    <source>
        <dbReference type="EMBL" id="PRQ30645.1"/>
    </source>
</evidence>
<evidence type="ECO:0000259" key="2">
    <source>
        <dbReference type="SMART" id="SM00256"/>
    </source>
</evidence>
<accession>A0A2P6Q8Y9</accession>
<protein>
    <submittedName>
        <fullName evidence="3">Putative F-box domain-containing protein</fullName>
    </submittedName>
</protein>
<feature type="compositionally biased region" description="Basic residues" evidence="1">
    <location>
        <begin position="367"/>
        <end position="379"/>
    </location>
</feature>
<dbReference type="STRING" id="74649.A0A2P6Q8Y9"/>
<dbReference type="InterPro" id="IPR036047">
    <property type="entry name" value="F-box-like_dom_sf"/>
</dbReference>
<proteinExistence type="predicted"/>
<keyword evidence="4" id="KW-1185">Reference proteome</keyword>
<evidence type="ECO:0000313" key="4">
    <source>
        <dbReference type="Proteomes" id="UP000238479"/>
    </source>
</evidence>
<reference evidence="3 4" key="1">
    <citation type="journal article" date="2018" name="Nat. Genet.">
        <title>The Rosa genome provides new insights in the design of modern roses.</title>
        <authorList>
            <person name="Bendahmane M."/>
        </authorList>
    </citation>
    <scope>NUCLEOTIDE SEQUENCE [LARGE SCALE GENOMIC DNA]</scope>
    <source>
        <strain evidence="4">cv. Old Blush</strain>
    </source>
</reference>
<organism evidence="3 4">
    <name type="scientific">Rosa chinensis</name>
    <name type="common">China rose</name>
    <dbReference type="NCBI Taxonomy" id="74649"/>
    <lineage>
        <taxon>Eukaryota</taxon>
        <taxon>Viridiplantae</taxon>
        <taxon>Streptophyta</taxon>
        <taxon>Embryophyta</taxon>
        <taxon>Tracheophyta</taxon>
        <taxon>Spermatophyta</taxon>
        <taxon>Magnoliopsida</taxon>
        <taxon>eudicotyledons</taxon>
        <taxon>Gunneridae</taxon>
        <taxon>Pentapetalae</taxon>
        <taxon>rosids</taxon>
        <taxon>fabids</taxon>
        <taxon>Rosales</taxon>
        <taxon>Rosaceae</taxon>
        <taxon>Rosoideae</taxon>
        <taxon>Rosoideae incertae sedis</taxon>
        <taxon>Rosa</taxon>
    </lineage>
</organism>
<dbReference type="Pfam" id="PF00646">
    <property type="entry name" value="F-box"/>
    <property type="match status" value="1"/>
</dbReference>
<dbReference type="NCBIfam" id="TIGR01640">
    <property type="entry name" value="F_box_assoc_1"/>
    <property type="match status" value="1"/>
</dbReference>
<dbReference type="Gene3D" id="1.20.1280.50">
    <property type="match status" value="1"/>
</dbReference>